<keyword evidence="1" id="KW-0653">Protein transport</keyword>
<feature type="region of interest" description="Disordered" evidence="2">
    <location>
        <begin position="98"/>
        <end position="184"/>
    </location>
</feature>
<dbReference type="EMBL" id="JAPDRL010000022">
    <property type="protein sequence ID" value="KAJ9666097.1"/>
    <property type="molecule type" value="Genomic_DNA"/>
</dbReference>
<keyword evidence="5" id="KW-1185">Reference proteome</keyword>
<reference evidence="4" key="1">
    <citation type="submission" date="2022-10" db="EMBL/GenBank/DDBJ databases">
        <title>Culturing micro-colonial fungi from biological soil crusts in the Mojave desert and describing Neophaeococcomyces mojavensis, and introducing the new genera and species Taxawa tesnikishii.</title>
        <authorList>
            <person name="Kurbessoian T."/>
            <person name="Stajich J.E."/>
        </authorList>
    </citation>
    <scope>NUCLEOTIDE SEQUENCE</scope>
    <source>
        <strain evidence="4">TK_1</strain>
    </source>
</reference>
<dbReference type="InterPro" id="IPR036412">
    <property type="entry name" value="HAD-like_sf"/>
</dbReference>
<feature type="compositionally biased region" description="Polar residues" evidence="2">
    <location>
        <begin position="174"/>
        <end position="184"/>
    </location>
</feature>
<name>A0ABQ9P120_9PEZI</name>
<evidence type="ECO:0000259" key="3">
    <source>
        <dbReference type="PROSITE" id="PS50969"/>
    </source>
</evidence>
<comment type="caution">
    <text evidence="4">The sequence shown here is derived from an EMBL/GenBank/DDBJ whole genome shotgun (WGS) entry which is preliminary data.</text>
</comment>
<evidence type="ECO:0000313" key="5">
    <source>
        <dbReference type="Proteomes" id="UP001172684"/>
    </source>
</evidence>
<dbReference type="PANTHER" id="PTHR12210">
    <property type="entry name" value="DULLARD PROTEIN PHOSPHATASE"/>
    <property type="match status" value="1"/>
</dbReference>
<comment type="subunit">
    <text evidence="1">Component of the TIM23 complex.</text>
</comment>
<feature type="compositionally biased region" description="Low complexity" evidence="2">
    <location>
        <begin position="39"/>
        <end position="50"/>
    </location>
</feature>
<feature type="region of interest" description="Disordered" evidence="2">
    <location>
        <begin position="1"/>
        <end position="85"/>
    </location>
</feature>
<dbReference type="SMART" id="SM00577">
    <property type="entry name" value="CPDc"/>
    <property type="match status" value="1"/>
</dbReference>
<proteinExistence type="inferred from homology"/>
<organism evidence="4 5">
    <name type="scientific">Coniosporium apollinis</name>
    <dbReference type="NCBI Taxonomy" id="61459"/>
    <lineage>
        <taxon>Eukaryota</taxon>
        <taxon>Fungi</taxon>
        <taxon>Dikarya</taxon>
        <taxon>Ascomycota</taxon>
        <taxon>Pezizomycotina</taxon>
        <taxon>Dothideomycetes</taxon>
        <taxon>Dothideomycetes incertae sedis</taxon>
        <taxon>Coniosporium</taxon>
    </lineage>
</organism>
<comment type="similarity">
    <text evidence="1">Belongs to the TIM50 family.</text>
</comment>
<dbReference type="InterPro" id="IPR023214">
    <property type="entry name" value="HAD_sf"/>
</dbReference>
<feature type="domain" description="FCP1 homology" evidence="3">
    <location>
        <begin position="372"/>
        <end position="543"/>
    </location>
</feature>
<accession>A0ABQ9P120</accession>
<evidence type="ECO:0000256" key="1">
    <source>
        <dbReference type="RuleBase" id="RU365079"/>
    </source>
</evidence>
<comment type="function">
    <text evidence="1">Essential component of the TIM23 complex, a complex that mediates the translocation of transit peptide-containing proteins across the mitochondrial inner membrane.</text>
</comment>
<evidence type="ECO:0000313" key="4">
    <source>
        <dbReference type="EMBL" id="KAJ9666097.1"/>
    </source>
</evidence>
<dbReference type="Proteomes" id="UP001172684">
    <property type="component" value="Unassembled WGS sequence"/>
</dbReference>
<dbReference type="InterPro" id="IPR050365">
    <property type="entry name" value="TIM50"/>
</dbReference>
<dbReference type="PROSITE" id="PS50969">
    <property type="entry name" value="FCP1"/>
    <property type="match status" value="1"/>
</dbReference>
<feature type="compositionally biased region" description="Polar residues" evidence="2">
    <location>
        <begin position="1"/>
        <end position="22"/>
    </location>
</feature>
<keyword evidence="1" id="KW-0813">Transport</keyword>
<feature type="compositionally biased region" description="Low complexity" evidence="2">
    <location>
        <begin position="98"/>
        <end position="113"/>
    </location>
</feature>
<dbReference type="SUPFAM" id="SSF56784">
    <property type="entry name" value="HAD-like"/>
    <property type="match status" value="1"/>
</dbReference>
<sequence>MSTTQASTRYNYTPSHQKTWTDSFEMGKKAKAQRKLERQQAQQAQEAQQRNLKDEPNAQEPPPFVGQTLLDVLEKESSPHVGQALSDALEHRLAIDLAPSSGSTNGTSTAAGPVSVQKSAPQRTPAQPAPQPSHPSRPTPGPKVGLGHNNGSAGAPSLPPKPAPPRYELRSRHTQPVTGQKNVAGTSVYGHGYYPNYVPPFGQNGIQYPHASQLVSQAQPVWNPQTPPFQPYYGLAPGGGVWLNPQSYAPLQPQMFQNFAQYNSFDPLRSVQSHSSGHVWRIDKNLRFSRAHSTIASPLATPSSVQPSTAKPKDKYAAAAAKRAAKRDAAQAVPQGLNLRQATPERSPTPLPVPVPTQSYLDQASCEPKNLSTPQPMLFILDLNGTLLHRPNRKNPTKFVTRPFVTPFLDYLFAHFTVMVWSSARPENVSLMCAQLFTPTQRALLVAQWGRDRLGLSPQQYNNKVQVYKRLSQIWDDDDIARSHPGYLDGESWDQFNTVLLDDSHVKASSEPYNLVAIPEFVGTKEQAEGDVLRQVVGYLEVLRGQENVSAFVRRTPFVVDGGWDWVWPQ</sequence>
<keyword evidence="1" id="KW-0811">Translocation</keyword>
<evidence type="ECO:0000256" key="2">
    <source>
        <dbReference type="SAM" id="MobiDB-lite"/>
    </source>
</evidence>
<dbReference type="Gene3D" id="3.40.50.1000">
    <property type="entry name" value="HAD superfamily/HAD-like"/>
    <property type="match status" value="1"/>
</dbReference>
<keyword evidence="1" id="KW-0809">Transit peptide</keyword>
<gene>
    <name evidence="4" type="ORF">H2201_003775</name>
</gene>
<comment type="subcellular location">
    <subcellularLocation>
        <location evidence="1">Mitochondrion inner membrane</location>
        <topology evidence="1">Single-pass membrane protein</topology>
    </subcellularLocation>
</comment>
<dbReference type="Pfam" id="PF03031">
    <property type="entry name" value="NIF"/>
    <property type="match status" value="1"/>
</dbReference>
<keyword evidence="1" id="KW-0496">Mitochondrion</keyword>
<dbReference type="InterPro" id="IPR004274">
    <property type="entry name" value="FCP1_dom"/>
</dbReference>
<protein>
    <recommendedName>
        <fullName evidence="1">Mitochondrial import inner membrane translocase subunit TIM50</fullName>
    </recommendedName>
</protein>
<feature type="compositionally biased region" description="Pro residues" evidence="2">
    <location>
        <begin position="127"/>
        <end position="141"/>
    </location>
</feature>